<organism evidence="1 2">
    <name type="scientific">Phyllobacterium myrsinacearum</name>
    <dbReference type="NCBI Taxonomy" id="28101"/>
    <lineage>
        <taxon>Bacteria</taxon>
        <taxon>Pseudomonadati</taxon>
        <taxon>Pseudomonadota</taxon>
        <taxon>Alphaproteobacteria</taxon>
        <taxon>Hyphomicrobiales</taxon>
        <taxon>Phyllobacteriaceae</taxon>
        <taxon>Phyllobacterium</taxon>
    </lineage>
</organism>
<reference evidence="1 2" key="1">
    <citation type="submission" date="2020-07" db="EMBL/GenBank/DDBJ databases">
        <title>Genomic Encyclopedia of Type Strains, Phase IV (KMG-V): Genome sequencing to study the core and pangenomes of soil and plant-associated prokaryotes.</title>
        <authorList>
            <person name="Whitman W."/>
        </authorList>
    </citation>
    <scope>NUCLEOTIDE SEQUENCE [LARGE SCALE GENOMIC DNA]</scope>
    <source>
        <strain evidence="1 2">AN3</strain>
    </source>
</reference>
<name>A0A839EXR2_9HYPH</name>
<evidence type="ECO:0000313" key="2">
    <source>
        <dbReference type="Proteomes" id="UP000549052"/>
    </source>
</evidence>
<dbReference type="AlphaFoldDB" id="A0A839EXR2"/>
<protein>
    <submittedName>
        <fullName evidence="1">Uncharacterized protein</fullName>
    </submittedName>
</protein>
<gene>
    <name evidence="1" type="ORF">FHW16_005814</name>
</gene>
<keyword evidence="2" id="KW-1185">Reference proteome</keyword>
<sequence>MFGRKEDFDLTRAGDKKKRILFDRHRVRMLEWRLDMPITRAKLVNQLAAVAIAVPD</sequence>
<comment type="caution">
    <text evidence="1">The sequence shown here is derived from an EMBL/GenBank/DDBJ whole genome shotgun (WGS) entry which is preliminary data.</text>
</comment>
<dbReference type="EMBL" id="JACGXN010000022">
    <property type="protein sequence ID" value="MBA8882066.1"/>
    <property type="molecule type" value="Genomic_DNA"/>
</dbReference>
<dbReference type="RefSeq" id="WP_182552767.1">
    <property type="nucleotide sequence ID" value="NZ_JACGXN010000022.1"/>
</dbReference>
<evidence type="ECO:0000313" key="1">
    <source>
        <dbReference type="EMBL" id="MBA8882066.1"/>
    </source>
</evidence>
<proteinExistence type="predicted"/>
<dbReference type="Proteomes" id="UP000549052">
    <property type="component" value="Unassembled WGS sequence"/>
</dbReference>
<accession>A0A839EXR2</accession>